<keyword evidence="1" id="KW-0732">Signal</keyword>
<evidence type="ECO:0000313" key="4">
    <source>
        <dbReference type="EMBL" id="KAG6922098.1"/>
    </source>
</evidence>
<feature type="domain" description="Ig-like" evidence="3">
    <location>
        <begin position="527"/>
        <end position="577"/>
    </location>
</feature>
<dbReference type="InterPro" id="IPR003599">
    <property type="entry name" value="Ig_sub"/>
</dbReference>
<accession>A0A8T1RZT9</accession>
<feature type="domain" description="Ig-like" evidence="3">
    <location>
        <begin position="1"/>
        <end position="38"/>
    </location>
</feature>
<dbReference type="GO" id="GO:0008046">
    <property type="term" value="F:axon guidance receptor activity"/>
    <property type="evidence" value="ECO:0007669"/>
    <property type="project" value="TreeGrafter"/>
</dbReference>
<evidence type="ECO:0000313" key="5">
    <source>
        <dbReference type="Proteomes" id="UP000765507"/>
    </source>
</evidence>
<evidence type="ECO:0000256" key="1">
    <source>
        <dbReference type="ARBA" id="ARBA00022729"/>
    </source>
</evidence>
<dbReference type="SMART" id="SM00409">
    <property type="entry name" value="IG"/>
    <property type="match status" value="5"/>
</dbReference>
<organism evidence="4 5">
    <name type="scientific">Chelydra serpentina</name>
    <name type="common">Snapping turtle</name>
    <name type="synonym">Testudo serpentina</name>
    <dbReference type="NCBI Taxonomy" id="8475"/>
    <lineage>
        <taxon>Eukaryota</taxon>
        <taxon>Metazoa</taxon>
        <taxon>Chordata</taxon>
        <taxon>Craniata</taxon>
        <taxon>Vertebrata</taxon>
        <taxon>Euteleostomi</taxon>
        <taxon>Archelosauria</taxon>
        <taxon>Testudinata</taxon>
        <taxon>Testudines</taxon>
        <taxon>Cryptodira</taxon>
        <taxon>Durocryptodira</taxon>
        <taxon>Americhelydia</taxon>
        <taxon>Chelydroidea</taxon>
        <taxon>Chelydridae</taxon>
        <taxon>Chelydra</taxon>
    </lineage>
</organism>
<protein>
    <submittedName>
        <fullName evidence="4">Heparan sulfate proteoglycan 2</fullName>
    </submittedName>
</protein>
<dbReference type="PROSITE" id="PS50835">
    <property type="entry name" value="IG_LIKE"/>
    <property type="match status" value="7"/>
</dbReference>
<feature type="domain" description="Ig-like" evidence="3">
    <location>
        <begin position="47"/>
        <end position="129"/>
    </location>
</feature>
<comment type="caution">
    <text evidence="4">The sequence shown here is derived from an EMBL/GenBank/DDBJ whole genome shotgun (WGS) entry which is preliminary data.</text>
</comment>
<reference evidence="4 5" key="1">
    <citation type="journal article" date="2020" name="G3 (Bethesda)">
        <title>Draft Genome of the Common Snapping Turtle, Chelydra serpentina, a Model for Phenotypic Plasticity in Reptiles.</title>
        <authorList>
            <person name="Das D."/>
            <person name="Singh S.K."/>
            <person name="Bierstedt J."/>
            <person name="Erickson A."/>
            <person name="Galli G.L.J."/>
            <person name="Crossley D.A. 2nd"/>
            <person name="Rhen T."/>
        </authorList>
    </citation>
    <scope>NUCLEOTIDE SEQUENCE [LARGE SCALE GENOMIC DNA]</scope>
    <source>
        <strain evidence="4">KW</strain>
    </source>
</reference>
<dbReference type="InterPro" id="IPR013098">
    <property type="entry name" value="Ig_I-set"/>
</dbReference>
<dbReference type="FunFam" id="2.60.40.10:FF:000727">
    <property type="entry name" value="Basement membrane-specific heparan sulfate proteoglycan core protein"/>
    <property type="match status" value="1"/>
</dbReference>
<feature type="non-terminal residue" evidence="4">
    <location>
        <position position="577"/>
    </location>
</feature>
<feature type="domain" description="Ig-like" evidence="3">
    <location>
        <begin position="144"/>
        <end position="226"/>
    </location>
</feature>
<dbReference type="OrthoDB" id="10055367at2759"/>
<evidence type="ECO:0000259" key="3">
    <source>
        <dbReference type="PROSITE" id="PS50835"/>
    </source>
</evidence>
<name>A0A8T1RZT9_CHESE</name>
<keyword evidence="2" id="KW-1015">Disulfide bond</keyword>
<dbReference type="SUPFAM" id="SSF48726">
    <property type="entry name" value="Immunoglobulin"/>
    <property type="match status" value="7"/>
</dbReference>
<feature type="domain" description="Ig-like" evidence="3">
    <location>
        <begin position="430"/>
        <end position="512"/>
    </location>
</feature>
<dbReference type="EMBL" id="JAHGAV010001509">
    <property type="protein sequence ID" value="KAG6922098.1"/>
    <property type="molecule type" value="Genomic_DNA"/>
</dbReference>
<dbReference type="GO" id="GO:0030424">
    <property type="term" value="C:axon"/>
    <property type="evidence" value="ECO:0007669"/>
    <property type="project" value="TreeGrafter"/>
</dbReference>
<dbReference type="Pfam" id="PF07679">
    <property type="entry name" value="I-set"/>
    <property type="match status" value="1"/>
</dbReference>
<dbReference type="Proteomes" id="UP000765507">
    <property type="component" value="Unassembled WGS sequence"/>
</dbReference>
<dbReference type="PANTHER" id="PTHR45080:SF8">
    <property type="entry name" value="IG-LIKE DOMAIN-CONTAINING PROTEIN"/>
    <property type="match status" value="1"/>
</dbReference>
<sequence>QVSGSRLRISQISAADSGEYVCRVSIGGSPREASIPVTVQHGSPHAPPIQIESSSSAVTEGQSLDLNCLVPGQSPATVMWYKRGGSLPDGHQVSGSYLRLVRVSVTDSGEYVCRVSTGAAIQEASFIVTIHHATGSPHSSGVEPPVLIESSSSSIAEGETLDLNCLVAGQAPATVTWYKRGGSLPASHQVSGSRLRIPQVSAADSGEYVCRVSTGTVVQEASVIVTISSAGSSYSLGVRPTIQIEQSSSSITEGQTLDLNCLVEGQAPATVTWYKRGGSLPADHQLSGSHLRLVQVSAVDSGEYVCRAGNKEASVIVTIQQSSSISYPLGVTPPVRIETSSASIAEGQTLDLNCMVAGRAQPRVTWYRRGDSLPARSQVSGSRLRIPQVSAADSGEYICRVSNGAGPLEASVIVTIPLSAGSSYSSGMAPPVRIESSSSSIAEGQTLDLNCLVVGQAQPRVTWYKRGGSLPASHQVSGSRLRIPQVSAADSGEYVCRVSTGAMTQEAALVVTIEDSTGPSYPSGVVPPVRIESSSSSIAEGQTLDLNCLIAGQAPATVTWYKRGGSLPASHQVGSSP</sequence>
<dbReference type="GO" id="GO:0043025">
    <property type="term" value="C:neuronal cell body"/>
    <property type="evidence" value="ECO:0007669"/>
    <property type="project" value="TreeGrafter"/>
</dbReference>
<gene>
    <name evidence="4" type="ORF">G0U57_003878</name>
</gene>
<dbReference type="FunFam" id="2.60.40.10:FF:000067">
    <property type="entry name" value="basement membrane-specific heparan sulfate proteoglycan core protein"/>
    <property type="match status" value="1"/>
</dbReference>
<dbReference type="GO" id="GO:0007156">
    <property type="term" value="P:homophilic cell adhesion via plasma membrane adhesion molecules"/>
    <property type="evidence" value="ECO:0007669"/>
    <property type="project" value="TreeGrafter"/>
</dbReference>
<dbReference type="InterPro" id="IPR050958">
    <property type="entry name" value="Cell_Adh-Cytoskel_Orgn"/>
</dbReference>
<dbReference type="GO" id="GO:0050808">
    <property type="term" value="P:synapse organization"/>
    <property type="evidence" value="ECO:0007669"/>
    <property type="project" value="TreeGrafter"/>
</dbReference>
<dbReference type="SMART" id="SM00408">
    <property type="entry name" value="IGc2"/>
    <property type="match status" value="5"/>
</dbReference>
<dbReference type="AlphaFoldDB" id="A0A8T1RZT9"/>
<proteinExistence type="predicted"/>
<feature type="domain" description="Ig-like" evidence="3">
    <location>
        <begin position="240"/>
        <end position="326"/>
    </location>
</feature>
<feature type="non-terminal residue" evidence="4">
    <location>
        <position position="1"/>
    </location>
</feature>
<dbReference type="InterPro" id="IPR036179">
    <property type="entry name" value="Ig-like_dom_sf"/>
</dbReference>
<keyword evidence="5" id="KW-1185">Reference proteome</keyword>
<dbReference type="GO" id="GO:0005886">
    <property type="term" value="C:plasma membrane"/>
    <property type="evidence" value="ECO:0007669"/>
    <property type="project" value="TreeGrafter"/>
</dbReference>
<evidence type="ECO:0000256" key="2">
    <source>
        <dbReference type="ARBA" id="ARBA00023157"/>
    </source>
</evidence>
<dbReference type="CDD" id="cd00096">
    <property type="entry name" value="Ig"/>
    <property type="match status" value="2"/>
</dbReference>
<dbReference type="InterPro" id="IPR003598">
    <property type="entry name" value="Ig_sub2"/>
</dbReference>
<dbReference type="InterPro" id="IPR013783">
    <property type="entry name" value="Ig-like_fold"/>
</dbReference>
<dbReference type="PANTHER" id="PTHR45080">
    <property type="entry name" value="CONTACTIN 5"/>
    <property type="match status" value="1"/>
</dbReference>
<feature type="domain" description="Ig-like" evidence="3">
    <location>
        <begin position="333"/>
        <end position="415"/>
    </location>
</feature>
<dbReference type="Gene3D" id="2.60.40.10">
    <property type="entry name" value="Immunoglobulins"/>
    <property type="match status" value="7"/>
</dbReference>
<dbReference type="InterPro" id="IPR007110">
    <property type="entry name" value="Ig-like_dom"/>
</dbReference>
<dbReference type="Pfam" id="PF13927">
    <property type="entry name" value="Ig_3"/>
    <property type="match status" value="4"/>
</dbReference>